<keyword evidence="5" id="KW-1185">Reference proteome</keyword>
<accession>A0A975LD62</accession>
<dbReference type="Pfam" id="PF01613">
    <property type="entry name" value="Flavin_Reduct"/>
    <property type="match status" value="1"/>
</dbReference>
<comment type="similarity">
    <text evidence="1">Belongs to the non-flavoprotein flavin reductase family.</text>
</comment>
<dbReference type="InterPro" id="IPR002563">
    <property type="entry name" value="Flavin_Rdtase-like_dom"/>
</dbReference>
<dbReference type="InterPro" id="IPR012349">
    <property type="entry name" value="Split_barrel_FMN-bd"/>
</dbReference>
<dbReference type="SMART" id="SM00903">
    <property type="entry name" value="Flavin_Reduct"/>
    <property type="match status" value="1"/>
</dbReference>
<dbReference type="AlphaFoldDB" id="A0A975LD62"/>
<evidence type="ECO:0000256" key="2">
    <source>
        <dbReference type="ARBA" id="ARBA00023002"/>
    </source>
</evidence>
<evidence type="ECO:0000313" key="4">
    <source>
        <dbReference type="EMBL" id="QVJ03308.1"/>
    </source>
</evidence>
<organism evidence="4 5">
    <name type="scientific">Nocardiopsis eucommiae</name>
    <dbReference type="NCBI Taxonomy" id="2831970"/>
    <lineage>
        <taxon>Bacteria</taxon>
        <taxon>Bacillati</taxon>
        <taxon>Actinomycetota</taxon>
        <taxon>Actinomycetes</taxon>
        <taxon>Streptosporangiales</taxon>
        <taxon>Nocardiopsidaceae</taxon>
        <taxon>Nocardiopsis</taxon>
    </lineage>
</organism>
<gene>
    <name evidence="4" type="ORF">KGD82_17440</name>
</gene>
<dbReference type="EMBL" id="CP074402">
    <property type="protein sequence ID" value="QVJ03308.1"/>
    <property type="molecule type" value="Genomic_DNA"/>
</dbReference>
<proteinExistence type="inferred from homology"/>
<keyword evidence="2" id="KW-0560">Oxidoreductase</keyword>
<reference evidence="4" key="1">
    <citation type="submission" date="2021-05" db="EMBL/GenBank/DDBJ databases">
        <authorList>
            <person name="Kaiqin L."/>
            <person name="Jian G."/>
        </authorList>
    </citation>
    <scope>NUCLEOTIDE SEQUENCE</scope>
    <source>
        <strain evidence="4">HDS5</strain>
    </source>
</reference>
<evidence type="ECO:0000313" key="5">
    <source>
        <dbReference type="Proteomes" id="UP000682416"/>
    </source>
</evidence>
<dbReference type="PANTHER" id="PTHR30466">
    <property type="entry name" value="FLAVIN REDUCTASE"/>
    <property type="match status" value="1"/>
</dbReference>
<dbReference type="SUPFAM" id="SSF50475">
    <property type="entry name" value="FMN-binding split barrel"/>
    <property type="match status" value="1"/>
</dbReference>
<dbReference type="InterPro" id="IPR050268">
    <property type="entry name" value="NADH-dep_flavin_reductase"/>
</dbReference>
<dbReference type="KEGG" id="nec:KGD82_17440"/>
<evidence type="ECO:0000256" key="1">
    <source>
        <dbReference type="ARBA" id="ARBA00008898"/>
    </source>
</evidence>
<feature type="domain" description="Flavin reductase like" evidence="3">
    <location>
        <begin position="1"/>
        <end position="146"/>
    </location>
</feature>
<protein>
    <submittedName>
        <fullName evidence="4">Flavin reductase</fullName>
    </submittedName>
</protein>
<dbReference type="GO" id="GO:0042602">
    <property type="term" value="F:riboflavin reductase (NADPH) activity"/>
    <property type="evidence" value="ECO:0007669"/>
    <property type="project" value="TreeGrafter"/>
</dbReference>
<dbReference type="Proteomes" id="UP000682416">
    <property type="component" value="Chromosome"/>
</dbReference>
<dbReference type="GO" id="GO:0010181">
    <property type="term" value="F:FMN binding"/>
    <property type="evidence" value="ECO:0007669"/>
    <property type="project" value="InterPro"/>
</dbReference>
<sequence>MRHHPAGVVVITASVGGRPVGLTATSFTSVSLDPPLVSFYVADTSTTWPTLRRAGEFGVQLLSEEQADVAARFASRDVDRFAPPTAWRPGPDGVPLLDGAVAHLVCTRFDTRLIGDHWLVVGEVTHTLVLTDPRPPLLYHRGGFTTVTPTE</sequence>
<name>A0A975LD62_9ACTN</name>
<dbReference type="Gene3D" id="2.30.110.10">
    <property type="entry name" value="Electron Transport, Fmn-binding Protein, Chain A"/>
    <property type="match status" value="1"/>
</dbReference>
<evidence type="ECO:0000259" key="3">
    <source>
        <dbReference type="SMART" id="SM00903"/>
    </source>
</evidence>
<dbReference type="PANTHER" id="PTHR30466:SF11">
    <property type="entry name" value="FLAVIN-DEPENDENT MONOOXYGENASE, REDUCTASE SUBUNIT HSAB"/>
    <property type="match status" value="1"/>
</dbReference>